<feature type="region of interest" description="Disordered" evidence="4">
    <location>
        <begin position="187"/>
        <end position="244"/>
    </location>
</feature>
<dbReference type="InterPro" id="IPR051270">
    <property type="entry name" value="Tyrosine-tRNA_ligase_regulator"/>
</dbReference>
<dbReference type="CDD" id="cd02799">
    <property type="entry name" value="tRNA_bind_EMAP-II_like"/>
    <property type="match status" value="1"/>
</dbReference>
<evidence type="ECO:0000259" key="5">
    <source>
        <dbReference type="PROSITE" id="PS50886"/>
    </source>
</evidence>
<dbReference type="SUPFAM" id="SSF47616">
    <property type="entry name" value="GST C-terminal domain-like"/>
    <property type="match status" value="1"/>
</dbReference>
<feature type="domain" description="TRNA-binding" evidence="5">
    <location>
        <begin position="248"/>
        <end position="355"/>
    </location>
</feature>
<dbReference type="Gene3D" id="1.20.1050.130">
    <property type="match status" value="1"/>
</dbReference>
<dbReference type="PROSITE" id="PS50886">
    <property type="entry name" value="TRBD"/>
    <property type="match status" value="1"/>
</dbReference>
<evidence type="ECO:0000256" key="3">
    <source>
        <dbReference type="PROSITE-ProRule" id="PRU00209"/>
    </source>
</evidence>
<dbReference type="Proteomes" id="UP001448207">
    <property type="component" value="Unassembled WGS sequence"/>
</dbReference>
<keyword evidence="1 3" id="KW-0820">tRNA-binding</keyword>
<dbReference type="InterPro" id="IPR036282">
    <property type="entry name" value="Glutathione-S-Trfase_C_sf"/>
</dbReference>
<comment type="caution">
    <text evidence="6">The sequence shown here is derived from an EMBL/GenBank/DDBJ whole genome shotgun (WGS) entry which is preliminary data.</text>
</comment>
<protein>
    <recommendedName>
        <fullName evidence="5">tRNA-binding domain-containing protein</fullName>
    </recommendedName>
</protein>
<dbReference type="InterPro" id="IPR012340">
    <property type="entry name" value="NA-bd_OB-fold"/>
</dbReference>
<reference evidence="6 7" key="1">
    <citation type="submission" date="2024-04" db="EMBL/GenBank/DDBJ databases">
        <title>Symmetric and asymmetric DNA N6-adenine methylation regulates different biological responses in Mucorales.</title>
        <authorList>
            <consortium name="Lawrence Berkeley National Laboratory"/>
            <person name="Lax C."/>
            <person name="Mondo S.J."/>
            <person name="Osorio-Concepcion M."/>
            <person name="Muszewska A."/>
            <person name="Corrochano-Luque M."/>
            <person name="Gutierrez G."/>
            <person name="Riley R."/>
            <person name="Lipzen A."/>
            <person name="Guo J."/>
            <person name="Hundley H."/>
            <person name="Amirebrahimi M."/>
            <person name="Ng V."/>
            <person name="Lorenzo-Gutierrez D."/>
            <person name="Binder U."/>
            <person name="Yang J."/>
            <person name="Song Y."/>
            <person name="Canovas D."/>
            <person name="Navarro E."/>
            <person name="Freitag M."/>
            <person name="Gabaldon T."/>
            <person name="Grigoriev I.V."/>
            <person name="Corrochano L.M."/>
            <person name="Nicolas F.E."/>
            <person name="Garre V."/>
        </authorList>
    </citation>
    <scope>NUCLEOTIDE SEQUENCE [LARGE SCALE GENOMIC DNA]</scope>
    <source>
        <strain evidence="6 7">L51</strain>
    </source>
</reference>
<dbReference type="EMBL" id="JBCLYO010000006">
    <property type="protein sequence ID" value="KAL0087903.1"/>
    <property type="molecule type" value="Genomic_DNA"/>
</dbReference>
<dbReference type="Pfam" id="PF21972">
    <property type="entry name" value="Arc1p_N_like"/>
    <property type="match status" value="1"/>
</dbReference>
<evidence type="ECO:0000313" key="7">
    <source>
        <dbReference type="Proteomes" id="UP001448207"/>
    </source>
</evidence>
<dbReference type="CDD" id="cd10289">
    <property type="entry name" value="GST_C_AaRS_like"/>
    <property type="match status" value="1"/>
</dbReference>
<dbReference type="SUPFAM" id="SSF50249">
    <property type="entry name" value="Nucleic acid-binding proteins"/>
    <property type="match status" value="1"/>
</dbReference>
<dbReference type="Pfam" id="PF01588">
    <property type="entry name" value="tRNA_bind"/>
    <property type="match status" value="1"/>
</dbReference>
<proteinExistence type="predicted"/>
<keyword evidence="2 3" id="KW-0694">RNA-binding</keyword>
<gene>
    <name evidence="6" type="ORF">J3Q64DRAFT_1676578</name>
</gene>
<accession>A0ABR3B2C4</accession>
<dbReference type="Gene3D" id="2.40.50.140">
    <property type="entry name" value="Nucleic acid-binding proteins"/>
    <property type="match status" value="1"/>
</dbReference>
<dbReference type="InterPro" id="IPR053836">
    <property type="entry name" value="Arc1-like_N"/>
</dbReference>
<dbReference type="InterPro" id="IPR002547">
    <property type="entry name" value="tRNA-bd_dom"/>
</dbReference>
<keyword evidence="7" id="KW-1185">Reference proteome</keyword>
<sequence length="438" mass="48471">MSAILRLPESTAKDVSLVYQFVKAQNVAKVESATELSLEVSGDVVEGAVTIAKYFAAKNQPELLGSSKTEQVEVEEWLSWVIALKALEKKQVVATLKKLDAHLSTRTFVALNRLTIADLLIFANVHKFSKEIKVTTMPNVLRWFDLIQNVAVKNNNIKDFDLIEINLKDVPEPVFAAPVAKKDKKAAAAGDKAAKSDEKAPKADAKAAKADEKAPKAEEKGDKKDKKDKKEKKEKKIAAAPVESDQAPVSRLDIRVGFIHSCKKHPDADSLYVEEIDLGDGAGVHRTVVSGLVRWVPIEEMQNRWVICLANLKPASMRGIKSEAMVLCATANDGSKVELLAPVDTSKVQPGDRVFFEGMEGEPEKILPPKKKYWEAVQPDFKTEDDTLAYFQGKPFLIKTASGETVKCKVLLFRVVESNKLIYFTNNDNNNNNNNNNK</sequence>
<evidence type="ECO:0000256" key="4">
    <source>
        <dbReference type="SAM" id="MobiDB-lite"/>
    </source>
</evidence>
<feature type="compositionally biased region" description="Basic and acidic residues" evidence="4">
    <location>
        <begin position="192"/>
        <end position="225"/>
    </location>
</feature>
<evidence type="ECO:0000313" key="6">
    <source>
        <dbReference type="EMBL" id="KAL0087903.1"/>
    </source>
</evidence>
<dbReference type="PANTHER" id="PTHR11586:SF33">
    <property type="entry name" value="AMINOACYL TRNA SYNTHASE COMPLEX-INTERACTING MULTIFUNCTIONAL PROTEIN 1"/>
    <property type="match status" value="1"/>
</dbReference>
<dbReference type="PANTHER" id="PTHR11586">
    <property type="entry name" value="TRNA-AMINOACYLATION COFACTOR ARC1 FAMILY MEMBER"/>
    <property type="match status" value="1"/>
</dbReference>
<feature type="compositionally biased region" description="Basic residues" evidence="4">
    <location>
        <begin position="226"/>
        <end position="235"/>
    </location>
</feature>
<name>A0ABR3B2C4_PHYBL</name>
<evidence type="ECO:0000256" key="1">
    <source>
        <dbReference type="ARBA" id="ARBA00022555"/>
    </source>
</evidence>
<organism evidence="6 7">
    <name type="scientific">Phycomyces blakesleeanus</name>
    <dbReference type="NCBI Taxonomy" id="4837"/>
    <lineage>
        <taxon>Eukaryota</taxon>
        <taxon>Fungi</taxon>
        <taxon>Fungi incertae sedis</taxon>
        <taxon>Mucoromycota</taxon>
        <taxon>Mucoromycotina</taxon>
        <taxon>Mucoromycetes</taxon>
        <taxon>Mucorales</taxon>
        <taxon>Phycomycetaceae</taxon>
        <taxon>Phycomyces</taxon>
    </lineage>
</organism>
<evidence type="ECO:0000256" key="2">
    <source>
        <dbReference type="ARBA" id="ARBA00022884"/>
    </source>
</evidence>